<protein>
    <recommendedName>
        <fullName evidence="3">Lipoprotein</fullName>
    </recommendedName>
</protein>
<reference evidence="1 2" key="1">
    <citation type="journal article" date="2023" name="Int. J. Syst. Evol. Microbiol.">
        <title>The observation of taxonomic boundaries for the 16SrII and 16SrXXV phytoplasmas using genome-based delimitation.</title>
        <authorList>
            <person name="Rodrigues Jardim B."/>
            <person name="Tran-Nguyen L.T.T."/>
            <person name="Gambley C."/>
            <person name="Al-Sadi A.M."/>
            <person name="Al-Subhi A.M."/>
            <person name="Foissac X."/>
            <person name="Salar P."/>
            <person name="Cai H."/>
            <person name="Yang J.Y."/>
            <person name="Davis R."/>
            <person name="Jones L."/>
            <person name="Rodoni B."/>
            <person name="Constable F.E."/>
        </authorList>
    </citation>
    <scope>NUCLEOTIDE SEQUENCE [LARGE SCALE GENOMIC DNA]</scope>
    <source>
        <strain evidence="1">BAWM-225</strain>
    </source>
</reference>
<evidence type="ECO:0000313" key="2">
    <source>
        <dbReference type="Proteomes" id="UP001170683"/>
    </source>
</evidence>
<keyword evidence="2" id="KW-1185">Reference proteome</keyword>
<name>A0ABT9D3R6_9MOLU</name>
<evidence type="ECO:0000313" key="1">
    <source>
        <dbReference type="EMBL" id="MDO8064044.1"/>
    </source>
</evidence>
<comment type="caution">
    <text evidence="1">The sequence shown here is derived from an EMBL/GenBank/DDBJ whole genome shotgun (WGS) entry which is preliminary data.</text>
</comment>
<sequence length="68" mass="8137">MEYNGPKYLIEEDKDYYLGYAFVADSNSKLTNFYLHFNPVRQTLSLYQDKHHNNKVKEAEYLPKTNND</sequence>
<proteinExistence type="predicted"/>
<dbReference type="Proteomes" id="UP001170683">
    <property type="component" value="Unassembled WGS sequence"/>
</dbReference>
<gene>
    <name evidence="1" type="ORF">OC701_00965</name>
</gene>
<evidence type="ECO:0008006" key="3">
    <source>
        <dbReference type="Google" id="ProtNLM"/>
    </source>
</evidence>
<dbReference type="EMBL" id="JAOSIQ010000006">
    <property type="protein sequence ID" value="MDO8064044.1"/>
    <property type="molecule type" value="Genomic_DNA"/>
</dbReference>
<accession>A0ABT9D3R6</accession>
<dbReference type="RefSeq" id="WP_304514249.1">
    <property type="nucleotide sequence ID" value="NZ_JAOSIQ010000006.1"/>
</dbReference>
<organism evidence="1 2">
    <name type="scientific">Candidatus Phytoplasma bonamiae</name>
    <dbReference type="NCBI Taxonomy" id="2982626"/>
    <lineage>
        <taxon>Bacteria</taxon>
        <taxon>Bacillati</taxon>
        <taxon>Mycoplasmatota</taxon>
        <taxon>Mollicutes</taxon>
        <taxon>Acholeplasmatales</taxon>
        <taxon>Acholeplasmataceae</taxon>
        <taxon>Candidatus Phytoplasma</taxon>
        <taxon>16SrII (Peanut WB group)</taxon>
    </lineage>
</organism>